<evidence type="ECO:0000256" key="2">
    <source>
        <dbReference type="ARBA" id="ARBA00022741"/>
    </source>
</evidence>
<evidence type="ECO:0000313" key="9">
    <source>
        <dbReference type="Proteomes" id="UP000028834"/>
    </source>
</evidence>
<sequence length="248" mass="27689">MRFVSLRSRSCPNTSSVDSLPRLSLLSVWTLLRSFLSRPRVSSSAGVGKSCLLLQFTDKRFRTDHDLTIGVEFGARLVSIAGRQVKLQIWDTAGQESFRSITRSYYRGAAGALLVYDITRRDTFLHLTRWLDEVRQNSNPHMTIMLIGNKSDLERREVSFDEGAAFARQHGLIFLETSAKTAQNVDEAFILTARKIYENIQRGIYDLSNEAHGIKCGPVNAYGSRQGSGKTRRNCCVSAHAVVASGLI</sequence>
<dbReference type="OrthoDB" id="9989112at2759"/>
<dbReference type="InterPro" id="IPR050209">
    <property type="entry name" value="Rab_GTPases_membrane_traffic"/>
</dbReference>
<evidence type="ECO:0000256" key="6">
    <source>
        <dbReference type="ARBA" id="ARBA00023289"/>
    </source>
</evidence>
<comment type="subcellular location">
    <subcellularLocation>
        <location evidence="7">Endomembrane system</location>
        <topology evidence="7">Lipid-anchor</topology>
    </subcellularLocation>
</comment>
<dbReference type="InterPro" id="IPR005225">
    <property type="entry name" value="Small_GTP-bd"/>
</dbReference>
<keyword evidence="6" id="KW-0636">Prenylation</keyword>
<keyword evidence="2" id="KW-0547">Nucleotide-binding</keyword>
<evidence type="ECO:0000313" key="8">
    <source>
        <dbReference type="EMBL" id="KFG65964.1"/>
    </source>
</evidence>
<dbReference type="SMART" id="SM00174">
    <property type="entry name" value="RHO"/>
    <property type="match status" value="1"/>
</dbReference>
<evidence type="ECO:0000256" key="7">
    <source>
        <dbReference type="ARBA" id="ARBA00037868"/>
    </source>
</evidence>
<evidence type="ECO:0000256" key="4">
    <source>
        <dbReference type="ARBA" id="ARBA00023136"/>
    </source>
</evidence>
<dbReference type="SMART" id="SM00175">
    <property type="entry name" value="RAB"/>
    <property type="match status" value="1"/>
</dbReference>
<comment type="similarity">
    <text evidence="1">Belongs to the small GTPase superfamily. Rab family.</text>
</comment>
<keyword evidence="3" id="KW-0342">GTP-binding</keyword>
<organism evidence="8 9">
    <name type="scientific">Toxoplasma gondii RUB</name>
    <dbReference type="NCBI Taxonomy" id="935652"/>
    <lineage>
        <taxon>Eukaryota</taxon>
        <taxon>Sar</taxon>
        <taxon>Alveolata</taxon>
        <taxon>Apicomplexa</taxon>
        <taxon>Conoidasida</taxon>
        <taxon>Coccidia</taxon>
        <taxon>Eucoccidiorida</taxon>
        <taxon>Eimeriorina</taxon>
        <taxon>Sarcocystidae</taxon>
        <taxon>Toxoplasma</taxon>
    </lineage>
</organism>
<dbReference type="InterPro" id="IPR001806">
    <property type="entry name" value="Small_GTPase"/>
</dbReference>
<dbReference type="AlphaFoldDB" id="A0A086MAP6"/>
<dbReference type="PROSITE" id="PS51420">
    <property type="entry name" value="RHO"/>
    <property type="match status" value="1"/>
</dbReference>
<dbReference type="GO" id="GO:0003924">
    <property type="term" value="F:GTPase activity"/>
    <property type="evidence" value="ECO:0007669"/>
    <property type="project" value="InterPro"/>
</dbReference>
<dbReference type="PROSITE" id="PS51421">
    <property type="entry name" value="RAS"/>
    <property type="match status" value="1"/>
</dbReference>
<dbReference type="VEuPathDB" id="ToxoDB:TGRUB_312050"/>
<protein>
    <submittedName>
        <fullName evidence="8">Putative small GTPase Rab2</fullName>
    </submittedName>
</protein>
<dbReference type="GO" id="GO:0005525">
    <property type="term" value="F:GTP binding"/>
    <property type="evidence" value="ECO:0007669"/>
    <property type="project" value="UniProtKB-KW"/>
</dbReference>
<keyword evidence="4" id="KW-0472">Membrane</keyword>
<evidence type="ECO:0000256" key="3">
    <source>
        <dbReference type="ARBA" id="ARBA00023134"/>
    </source>
</evidence>
<gene>
    <name evidence="8" type="ORF">TGRUB_312050</name>
</gene>
<keyword evidence="5" id="KW-0449">Lipoprotein</keyword>
<comment type="caution">
    <text evidence="8">The sequence shown here is derived from an EMBL/GenBank/DDBJ whole genome shotgun (WGS) entry which is preliminary data.</text>
</comment>
<dbReference type="SMART" id="SM00176">
    <property type="entry name" value="RAN"/>
    <property type="match status" value="1"/>
</dbReference>
<dbReference type="Gene3D" id="3.40.50.300">
    <property type="entry name" value="P-loop containing nucleotide triphosphate hydrolases"/>
    <property type="match status" value="1"/>
</dbReference>
<evidence type="ECO:0000256" key="5">
    <source>
        <dbReference type="ARBA" id="ARBA00023288"/>
    </source>
</evidence>
<dbReference type="PANTHER" id="PTHR47979">
    <property type="entry name" value="DRAB11-RELATED"/>
    <property type="match status" value="1"/>
</dbReference>
<dbReference type="InterPro" id="IPR027417">
    <property type="entry name" value="P-loop_NTPase"/>
</dbReference>
<accession>A0A086MAP6</accession>
<name>A0A086MAP6_TOXGO</name>
<dbReference type="Pfam" id="PF00071">
    <property type="entry name" value="Ras"/>
    <property type="match status" value="1"/>
</dbReference>
<dbReference type="NCBIfam" id="TIGR00231">
    <property type="entry name" value="small_GTP"/>
    <property type="match status" value="1"/>
</dbReference>
<dbReference type="EMBL" id="AFYV02000154">
    <property type="protein sequence ID" value="KFG65964.1"/>
    <property type="molecule type" value="Genomic_DNA"/>
</dbReference>
<reference evidence="8 9" key="1">
    <citation type="submission" date="2014-05" db="EMBL/GenBank/DDBJ databases">
        <authorList>
            <person name="Sibley D."/>
            <person name="Venepally P."/>
            <person name="Karamycheva S."/>
            <person name="Hadjithomas M."/>
            <person name="Khan A."/>
            <person name="Brunk B."/>
            <person name="Roos D."/>
            <person name="Caler E."/>
            <person name="Lorenzi H."/>
        </authorList>
    </citation>
    <scope>NUCLEOTIDE SEQUENCE [LARGE SCALE GENOMIC DNA]</scope>
    <source>
        <strain evidence="8 9">RUB</strain>
    </source>
</reference>
<evidence type="ECO:0000256" key="1">
    <source>
        <dbReference type="ARBA" id="ARBA00006270"/>
    </source>
</evidence>
<dbReference type="PROSITE" id="PS51419">
    <property type="entry name" value="RAB"/>
    <property type="match status" value="1"/>
</dbReference>
<proteinExistence type="inferred from homology"/>
<dbReference type="Proteomes" id="UP000028834">
    <property type="component" value="Unassembled WGS sequence"/>
</dbReference>
<dbReference type="PRINTS" id="PR00449">
    <property type="entry name" value="RASTRNSFRMNG"/>
</dbReference>
<dbReference type="GO" id="GO:0012505">
    <property type="term" value="C:endomembrane system"/>
    <property type="evidence" value="ECO:0007669"/>
    <property type="project" value="UniProtKB-SubCell"/>
</dbReference>
<dbReference type="SMART" id="SM00173">
    <property type="entry name" value="RAS"/>
    <property type="match status" value="1"/>
</dbReference>
<dbReference type="SUPFAM" id="SSF52540">
    <property type="entry name" value="P-loop containing nucleoside triphosphate hydrolases"/>
    <property type="match status" value="1"/>
</dbReference>
<dbReference type="FunFam" id="3.40.50.300:FF:000263">
    <property type="entry name" value="Ras-related protein RABB1c"/>
    <property type="match status" value="1"/>
</dbReference>